<dbReference type="SUPFAM" id="SSF81301">
    <property type="entry name" value="Nucleotidyltransferase"/>
    <property type="match status" value="1"/>
</dbReference>
<reference evidence="1" key="1">
    <citation type="journal article" date="2014" name="Front. Microbiol.">
        <title>High frequency of phylogenetically diverse reductive dehalogenase-homologous genes in deep subseafloor sedimentary metagenomes.</title>
        <authorList>
            <person name="Kawai M."/>
            <person name="Futagami T."/>
            <person name="Toyoda A."/>
            <person name="Takaki Y."/>
            <person name="Nishi S."/>
            <person name="Hori S."/>
            <person name="Arai W."/>
            <person name="Tsubouchi T."/>
            <person name="Morono Y."/>
            <person name="Uchiyama I."/>
            <person name="Ito T."/>
            <person name="Fujiyama A."/>
            <person name="Inagaki F."/>
            <person name="Takami H."/>
        </authorList>
    </citation>
    <scope>NUCLEOTIDE SEQUENCE</scope>
    <source>
        <strain evidence="1">Expedition CK06-06</strain>
    </source>
</reference>
<feature type="non-terminal residue" evidence="1">
    <location>
        <position position="144"/>
    </location>
</feature>
<gene>
    <name evidence="1" type="ORF">S01H1_57572</name>
</gene>
<evidence type="ECO:0000313" key="1">
    <source>
        <dbReference type="EMBL" id="GAG14290.1"/>
    </source>
</evidence>
<name>X0V806_9ZZZZ</name>
<proteinExistence type="predicted"/>
<dbReference type="Gene3D" id="3.30.460.40">
    <property type="match status" value="1"/>
</dbReference>
<dbReference type="EMBL" id="BARS01037551">
    <property type="protein sequence ID" value="GAG14290.1"/>
    <property type="molecule type" value="Genomic_DNA"/>
</dbReference>
<evidence type="ECO:0008006" key="2">
    <source>
        <dbReference type="Google" id="ProtNLM"/>
    </source>
</evidence>
<sequence length="144" mass="15983">MTSISFNLLEHLVKAGVDFVIVGGFAGVVHGCTYVTQDIDICCNFSADNLLALQKGISDLHPVHRMTPNRKKLKLTKQTCGQFKNLYLDTNIGQLDCLSFIDGIGDYQQVKLSSKVVEVENIQIRVLSVDALIESKKAMNRPRD</sequence>
<organism evidence="1">
    <name type="scientific">marine sediment metagenome</name>
    <dbReference type="NCBI Taxonomy" id="412755"/>
    <lineage>
        <taxon>unclassified sequences</taxon>
        <taxon>metagenomes</taxon>
        <taxon>ecological metagenomes</taxon>
    </lineage>
</organism>
<dbReference type="AlphaFoldDB" id="X0V806"/>
<dbReference type="InterPro" id="IPR043519">
    <property type="entry name" value="NT_sf"/>
</dbReference>
<comment type="caution">
    <text evidence="1">The sequence shown here is derived from an EMBL/GenBank/DDBJ whole genome shotgun (WGS) entry which is preliminary data.</text>
</comment>
<accession>X0V806</accession>
<protein>
    <recommendedName>
        <fullName evidence="2">Nucleotidyltransferase</fullName>
    </recommendedName>
</protein>